<dbReference type="InterPro" id="IPR004358">
    <property type="entry name" value="Sig_transdc_His_kin-like_C"/>
</dbReference>
<dbReference type="GO" id="GO:0005886">
    <property type="term" value="C:plasma membrane"/>
    <property type="evidence" value="ECO:0007669"/>
    <property type="project" value="TreeGrafter"/>
</dbReference>
<keyword evidence="8" id="KW-0418">Kinase</keyword>
<comment type="caution">
    <text evidence="15">The sequence shown here is derived from an EMBL/GenBank/DDBJ whole genome shotgun (WGS) entry which is preliminary data.</text>
</comment>
<feature type="domain" description="Histidine kinase" evidence="14">
    <location>
        <begin position="246"/>
        <end position="459"/>
    </location>
</feature>
<evidence type="ECO:0000256" key="1">
    <source>
        <dbReference type="ARBA" id="ARBA00000085"/>
    </source>
</evidence>
<dbReference type="SUPFAM" id="SSF47384">
    <property type="entry name" value="Homodimeric domain of signal transducing histidine kinase"/>
    <property type="match status" value="1"/>
</dbReference>
<name>A0A1W0D809_9NEIS</name>
<dbReference type="InterPro" id="IPR003661">
    <property type="entry name" value="HisK_dim/P_dom"/>
</dbReference>
<organism evidence="15 16">
    <name type="scientific">Chromobacterium haemolyticum</name>
    <dbReference type="NCBI Taxonomy" id="394935"/>
    <lineage>
        <taxon>Bacteria</taxon>
        <taxon>Pseudomonadati</taxon>
        <taxon>Pseudomonadota</taxon>
        <taxon>Betaproteobacteria</taxon>
        <taxon>Neisseriales</taxon>
        <taxon>Chromobacteriaceae</taxon>
        <taxon>Chromobacterium</taxon>
    </lineage>
</organism>
<protein>
    <recommendedName>
        <fullName evidence="3">histidine kinase</fullName>
        <ecNumber evidence="3">2.7.13.3</ecNumber>
    </recommendedName>
</protein>
<dbReference type="PRINTS" id="PR00344">
    <property type="entry name" value="BCTRLSENSOR"/>
</dbReference>
<dbReference type="AlphaFoldDB" id="A0A1W0D809"/>
<dbReference type="Gene3D" id="3.30.565.10">
    <property type="entry name" value="Histidine kinase-like ATPase, C-terminal domain"/>
    <property type="match status" value="1"/>
</dbReference>
<evidence type="ECO:0000256" key="7">
    <source>
        <dbReference type="ARBA" id="ARBA00022741"/>
    </source>
</evidence>
<evidence type="ECO:0000256" key="9">
    <source>
        <dbReference type="ARBA" id="ARBA00022840"/>
    </source>
</evidence>
<sequence length="473" mass="51265">MIIPSLARRSLYRRLLWTSLSSLLAVWLVLFAWFYWEVTRVGSGYLDGDLRGLARTLATVYSADVKPGERVRIVDQLIGQFGHGYSEKPPLRSELAYRIVDKRQHLLAVSNTWPELAQPVSADAPANQGRWRILVVDAADAPVQVQLAVARSFVQRVQAEILVFFLMPLIAAVPIIMLLLRVGYGRALQPLATLATTITSRDVQSTAPLACADPEYQELRPVFNSVNELLSRLATFREGEQRFFADAAHELRTPLAAIGAQVHLLARAESEQERAALAALLDASIGRSGELVGKLLTLSRLDAESARVRPVSFDLAALARAALARHVPRAMERNITLAYDGAQTAACCGDASAMDSLLDNLLDNAIRYCPDGASINVEVSEGFSNLRLAVLDDGPGIEPQWREQVLKRFVRLPDNTVTGSGLGLAIVKRVVELHGGSLLLTDGLHGNGLGVEIRLPRCAAPGAPAAESGAQPA</sequence>
<keyword evidence="7" id="KW-0547">Nucleotide-binding</keyword>
<keyword evidence="12 13" id="KW-0472">Membrane</keyword>
<dbReference type="InterPro" id="IPR036890">
    <property type="entry name" value="HATPase_C_sf"/>
</dbReference>
<dbReference type="SUPFAM" id="SSF55874">
    <property type="entry name" value="ATPase domain of HSP90 chaperone/DNA topoisomerase II/histidine kinase"/>
    <property type="match status" value="1"/>
</dbReference>
<dbReference type="PROSITE" id="PS50109">
    <property type="entry name" value="HIS_KIN"/>
    <property type="match status" value="1"/>
</dbReference>
<dbReference type="PANTHER" id="PTHR45436:SF14">
    <property type="entry name" value="SENSOR PROTEIN QSEC"/>
    <property type="match status" value="1"/>
</dbReference>
<dbReference type="SMART" id="SM00387">
    <property type="entry name" value="HATPase_c"/>
    <property type="match status" value="1"/>
</dbReference>
<evidence type="ECO:0000256" key="2">
    <source>
        <dbReference type="ARBA" id="ARBA00004141"/>
    </source>
</evidence>
<reference evidence="15 16" key="1">
    <citation type="submission" date="2017-02" db="EMBL/GenBank/DDBJ databases">
        <title>Chromobacterium haemolyticum H5244.</title>
        <authorList>
            <person name="Gulvik C.A."/>
        </authorList>
    </citation>
    <scope>NUCLEOTIDE SEQUENCE [LARGE SCALE GENOMIC DNA]</scope>
    <source>
        <strain evidence="15 16">H5244</strain>
    </source>
</reference>
<evidence type="ECO:0000256" key="6">
    <source>
        <dbReference type="ARBA" id="ARBA00022692"/>
    </source>
</evidence>
<keyword evidence="11" id="KW-0902">Two-component regulatory system</keyword>
<dbReference type="Pfam" id="PF02518">
    <property type="entry name" value="HATPase_c"/>
    <property type="match status" value="1"/>
</dbReference>
<accession>A0A1W0D809</accession>
<evidence type="ECO:0000256" key="12">
    <source>
        <dbReference type="ARBA" id="ARBA00023136"/>
    </source>
</evidence>
<dbReference type="Pfam" id="PF00512">
    <property type="entry name" value="HisKA"/>
    <property type="match status" value="1"/>
</dbReference>
<dbReference type="EC" id="2.7.13.3" evidence="3"/>
<dbReference type="CDD" id="cd00082">
    <property type="entry name" value="HisKA"/>
    <property type="match status" value="1"/>
</dbReference>
<keyword evidence="5" id="KW-0808">Transferase</keyword>
<evidence type="ECO:0000259" key="14">
    <source>
        <dbReference type="PROSITE" id="PS50109"/>
    </source>
</evidence>
<comment type="subcellular location">
    <subcellularLocation>
        <location evidence="2">Membrane</location>
        <topology evidence="2">Multi-pass membrane protein</topology>
    </subcellularLocation>
</comment>
<gene>
    <name evidence="15" type="ORF">B0T45_03640</name>
</gene>
<dbReference type="InterPro" id="IPR036097">
    <property type="entry name" value="HisK_dim/P_sf"/>
</dbReference>
<feature type="transmembrane region" description="Helical" evidence="13">
    <location>
        <begin position="15"/>
        <end position="36"/>
    </location>
</feature>
<dbReference type="SMART" id="SM00388">
    <property type="entry name" value="HisKA"/>
    <property type="match status" value="1"/>
</dbReference>
<dbReference type="EMBL" id="MUKV01000003">
    <property type="protein sequence ID" value="OQS43073.1"/>
    <property type="molecule type" value="Genomic_DNA"/>
</dbReference>
<dbReference type="PANTHER" id="PTHR45436">
    <property type="entry name" value="SENSOR HISTIDINE KINASE YKOH"/>
    <property type="match status" value="1"/>
</dbReference>
<dbReference type="InterPro" id="IPR005467">
    <property type="entry name" value="His_kinase_dom"/>
</dbReference>
<evidence type="ECO:0000256" key="5">
    <source>
        <dbReference type="ARBA" id="ARBA00022679"/>
    </source>
</evidence>
<evidence type="ECO:0000256" key="8">
    <source>
        <dbReference type="ARBA" id="ARBA00022777"/>
    </source>
</evidence>
<dbReference type="RefSeq" id="WP_081554623.1">
    <property type="nucleotide sequence ID" value="NZ_MUKV01000003.1"/>
</dbReference>
<proteinExistence type="predicted"/>
<keyword evidence="10 13" id="KW-1133">Transmembrane helix</keyword>
<evidence type="ECO:0000256" key="11">
    <source>
        <dbReference type="ARBA" id="ARBA00023012"/>
    </source>
</evidence>
<evidence type="ECO:0000256" key="3">
    <source>
        <dbReference type="ARBA" id="ARBA00012438"/>
    </source>
</evidence>
<evidence type="ECO:0000313" key="16">
    <source>
        <dbReference type="Proteomes" id="UP000192721"/>
    </source>
</evidence>
<dbReference type="InterPro" id="IPR003594">
    <property type="entry name" value="HATPase_dom"/>
</dbReference>
<dbReference type="InterPro" id="IPR050428">
    <property type="entry name" value="TCS_sensor_his_kinase"/>
</dbReference>
<keyword evidence="4" id="KW-0597">Phosphoprotein</keyword>
<keyword evidence="6 13" id="KW-0812">Transmembrane</keyword>
<dbReference type="GO" id="GO:0005524">
    <property type="term" value="F:ATP binding"/>
    <property type="evidence" value="ECO:0007669"/>
    <property type="project" value="UniProtKB-KW"/>
</dbReference>
<dbReference type="Gene3D" id="1.10.287.130">
    <property type="match status" value="1"/>
</dbReference>
<evidence type="ECO:0000313" key="15">
    <source>
        <dbReference type="EMBL" id="OQS43073.1"/>
    </source>
</evidence>
<evidence type="ECO:0000256" key="4">
    <source>
        <dbReference type="ARBA" id="ARBA00022553"/>
    </source>
</evidence>
<dbReference type="Proteomes" id="UP000192721">
    <property type="component" value="Unassembled WGS sequence"/>
</dbReference>
<keyword evidence="9" id="KW-0067">ATP-binding</keyword>
<evidence type="ECO:0000256" key="10">
    <source>
        <dbReference type="ARBA" id="ARBA00022989"/>
    </source>
</evidence>
<evidence type="ECO:0000256" key="13">
    <source>
        <dbReference type="SAM" id="Phobius"/>
    </source>
</evidence>
<dbReference type="GO" id="GO:0000155">
    <property type="term" value="F:phosphorelay sensor kinase activity"/>
    <property type="evidence" value="ECO:0007669"/>
    <property type="project" value="InterPro"/>
</dbReference>
<feature type="transmembrane region" description="Helical" evidence="13">
    <location>
        <begin position="161"/>
        <end position="180"/>
    </location>
</feature>
<comment type="catalytic activity">
    <reaction evidence="1">
        <text>ATP + protein L-histidine = ADP + protein N-phospho-L-histidine.</text>
        <dbReference type="EC" id="2.7.13.3"/>
    </reaction>
</comment>